<evidence type="ECO:0000313" key="2">
    <source>
        <dbReference type="Proteomes" id="UP000076925"/>
    </source>
</evidence>
<keyword evidence="2" id="KW-1185">Reference proteome</keyword>
<gene>
    <name evidence="1" type="ORF">WA1_48080</name>
</gene>
<accession>A0A139WY51</accession>
<dbReference type="OrthoDB" id="485308at2"/>
<dbReference type="RefSeq" id="WP_017747420.1">
    <property type="nucleotide sequence ID" value="NZ_KQ976354.1"/>
</dbReference>
<protein>
    <submittedName>
        <fullName evidence="1">Uncharacterized protein</fullName>
    </submittedName>
</protein>
<name>A0A139WY51_9CYAN</name>
<organism evidence="1 2">
    <name type="scientific">Scytonema hofmannii PCC 7110</name>
    <dbReference type="NCBI Taxonomy" id="128403"/>
    <lineage>
        <taxon>Bacteria</taxon>
        <taxon>Bacillati</taxon>
        <taxon>Cyanobacteriota</taxon>
        <taxon>Cyanophyceae</taxon>
        <taxon>Nostocales</taxon>
        <taxon>Scytonemataceae</taxon>
        <taxon>Scytonema</taxon>
    </lineage>
</organism>
<sequence length="146" mass="16227">MTEPTLHKHLLHLSDEALQEFTQWCVLEQATAAGYEFTPNLQKLENLSPQDFVQELSGQFLEVTRNSIEGGLALLLAGKQADQHALPGLGTLVDFISLYVLYLVPKGKKTIIPPDEKLAEALKEQLAKLYEIGQKYGVDIKALPKI</sequence>
<dbReference type="Proteomes" id="UP000076925">
    <property type="component" value="Unassembled WGS sequence"/>
</dbReference>
<proteinExistence type="predicted"/>
<comment type="caution">
    <text evidence="1">The sequence shown here is derived from an EMBL/GenBank/DDBJ whole genome shotgun (WGS) entry which is preliminary data.</text>
</comment>
<evidence type="ECO:0000313" key="1">
    <source>
        <dbReference type="EMBL" id="KYC37371.1"/>
    </source>
</evidence>
<reference evidence="1 2" key="1">
    <citation type="journal article" date="2013" name="Genome Biol. Evol.">
        <title>Genomes of Stigonematalean cyanobacteria (subsection V) and the evolution of oxygenic photosynthesis from prokaryotes to plastids.</title>
        <authorList>
            <person name="Dagan T."/>
            <person name="Roettger M."/>
            <person name="Stucken K."/>
            <person name="Landan G."/>
            <person name="Koch R."/>
            <person name="Major P."/>
            <person name="Gould S.B."/>
            <person name="Goremykin V.V."/>
            <person name="Rippka R."/>
            <person name="Tandeau de Marsac N."/>
            <person name="Gugger M."/>
            <person name="Lockhart P.J."/>
            <person name="Allen J.F."/>
            <person name="Brune I."/>
            <person name="Maus I."/>
            <person name="Puhler A."/>
            <person name="Martin W.F."/>
        </authorList>
    </citation>
    <scope>NUCLEOTIDE SEQUENCE [LARGE SCALE GENOMIC DNA]</scope>
    <source>
        <strain evidence="1 2">PCC 7110</strain>
    </source>
</reference>
<dbReference type="AlphaFoldDB" id="A0A139WY51"/>
<dbReference type="EMBL" id="ANNX02000047">
    <property type="protein sequence ID" value="KYC37371.1"/>
    <property type="molecule type" value="Genomic_DNA"/>
</dbReference>